<evidence type="ECO:0000256" key="2">
    <source>
        <dbReference type="ARBA" id="ARBA00006175"/>
    </source>
</evidence>
<evidence type="ECO:0000256" key="1">
    <source>
        <dbReference type="ARBA" id="ARBA00004651"/>
    </source>
</evidence>
<keyword evidence="6 9" id="KW-1133">Transmembrane helix</keyword>
<protein>
    <submittedName>
        <fullName evidence="10">MIP family channel protein</fullName>
    </submittedName>
</protein>
<evidence type="ECO:0000256" key="7">
    <source>
        <dbReference type="ARBA" id="ARBA00023136"/>
    </source>
</evidence>
<dbReference type="PANTHER" id="PTHR19139:SF199">
    <property type="entry name" value="MIP17260P"/>
    <property type="match status" value="1"/>
</dbReference>
<dbReference type="Gene3D" id="1.20.1080.10">
    <property type="entry name" value="Glycerol uptake facilitator protein"/>
    <property type="match status" value="1"/>
</dbReference>
<dbReference type="NCBIfam" id="NF003838">
    <property type="entry name" value="PRK05420.1"/>
    <property type="match status" value="1"/>
</dbReference>
<evidence type="ECO:0000313" key="10">
    <source>
        <dbReference type="EMBL" id="ABG11172.1"/>
    </source>
</evidence>
<dbReference type="CDD" id="cd00333">
    <property type="entry name" value="MIP"/>
    <property type="match status" value="1"/>
</dbReference>
<evidence type="ECO:0000256" key="3">
    <source>
        <dbReference type="ARBA" id="ARBA00022448"/>
    </source>
</evidence>
<dbReference type="PANTHER" id="PTHR19139">
    <property type="entry name" value="AQUAPORIN TRANSPORTER"/>
    <property type="match status" value="1"/>
</dbReference>
<keyword evidence="4" id="KW-1003">Cell membrane</keyword>
<sequence length="275" mass="29025">MREPTMMHRVAAEFIGTFWLVFGGCGSAVFAAKYTSADGYAFGIGFLGVSLAFGLTVLTGVYAFGTISGGHFNPAVTLGAALARRVEWRVLPAYWLTQVIAGVAAGLVIYVIAKGREGWTATGNMAANGYANHSPAGYSLLAVVIAEVLLTGIFLLVILGATDTRAPKGFAGLAIGLTLTLIHLISIPISNTSVNPARSTGVAFFNGNEAPAQLWVFWIAPLLGAAIAGAAYPYLFGRHEELADRPVRDETLDAQVRAEDVADARLRRGPDPEVR</sequence>
<dbReference type="InterPro" id="IPR034294">
    <property type="entry name" value="Aquaporin_transptr"/>
</dbReference>
<comment type="subcellular location">
    <subcellularLocation>
        <location evidence="1">Cell membrane</location>
        <topology evidence="1">Multi-pass membrane protein</topology>
    </subcellularLocation>
</comment>
<dbReference type="InterPro" id="IPR023271">
    <property type="entry name" value="Aquaporin-like"/>
</dbReference>
<keyword evidence="5 8" id="KW-0812">Transmembrane</keyword>
<organism evidence="10">
    <name type="scientific">Mycobacterium sp. (strain MCS)</name>
    <dbReference type="NCBI Taxonomy" id="164756"/>
    <lineage>
        <taxon>Bacteria</taxon>
        <taxon>Bacillati</taxon>
        <taxon>Actinomycetota</taxon>
        <taxon>Actinomycetes</taxon>
        <taxon>Mycobacteriales</taxon>
        <taxon>Mycobacteriaceae</taxon>
        <taxon>Mycobacterium</taxon>
    </lineage>
</organism>
<dbReference type="Pfam" id="PF00230">
    <property type="entry name" value="MIP"/>
    <property type="match status" value="1"/>
</dbReference>
<dbReference type="EMBL" id="CP000384">
    <property type="protein sequence ID" value="ABG11172.1"/>
    <property type="molecule type" value="Genomic_DNA"/>
</dbReference>
<evidence type="ECO:0000256" key="8">
    <source>
        <dbReference type="RuleBase" id="RU000477"/>
    </source>
</evidence>
<dbReference type="KEGG" id="mmc:Mmcs_5068"/>
<feature type="transmembrane region" description="Helical" evidence="9">
    <location>
        <begin position="138"/>
        <end position="158"/>
    </location>
</feature>
<reference evidence="10" key="1">
    <citation type="submission" date="2006-06" db="EMBL/GenBank/DDBJ databases">
        <title>Complete sequence of chromosome of Mycobacterium sp. MCS.</title>
        <authorList>
            <consortium name="US DOE Joint Genome Institute"/>
            <person name="Copeland A."/>
            <person name="Lucas S."/>
            <person name="Lapidus A."/>
            <person name="Barry K."/>
            <person name="Detter J.C."/>
            <person name="Glavina del Rio T."/>
            <person name="Hammon N."/>
            <person name="Israni S."/>
            <person name="Dalin E."/>
            <person name="Tice H."/>
            <person name="Pitluck S."/>
            <person name="Martinez M."/>
            <person name="Schmutz J."/>
            <person name="Larimer F."/>
            <person name="Land M."/>
            <person name="Hauser L."/>
            <person name="Kyrpides N."/>
            <person name="Kim E."/>
            <person name="Miller C.D."/>
            <person name="Hughes J.E."/>
            <person name="Anderson A.J."/>
            <person name="Sims R.C."/>
            <person name="Richardson P."/>
        </authorList>
    </citation>
    <scope>NUCLEOTIDE SEQUENCE [LARGE SCALE GENOMIC DNA]</scope>
    <source>
        <strain evidence="10">MCS</strain>
    </source>
</reference>
<proteinExistence type="inferred from homology"/>
<feature type="transmembrane region" description="Helical" evidence="9">
    <location>
        <begin position="93"/>
        <end position="113"/>
    </location>
</feature>
<comment type="similarity">
    <text evidence="2 8">Belongs to the MIP/aquaporin (TC 1.A.8) family.</text>
</comment>
<keyword evidence="7 9" id="KW-0472">Membrane</keyword>
<keyword evidence="3 8" id="KW-0813">Transport</keyword>
<dbReference type="GO" id="GO:0005886">
    <property type="term" value="C:plasma membrane"/>
    <property type="evidence" value="ECO:0007669"/>
    <property type="project" value="UniProtKB-SubCell"/>
</dbReference>
<evidence type="ECO:0000256" key="9">
    <source>
        <dbReference type="SAM" id="Phobius"/>
    </source>
</evidence>
<dbReference type="PRINTS" id="PR00783">
    <property type="entry name" value="MINTRINSICP"/>
</dbReference>
<dbReference type="GO" id="GO:0015250">
    <property type="term" value="F:water channel activity"/>
    <property type="evidence" value="ECO:0007669"/>
    <property type="project" value="TreeGrafter"/>
</dbReference>
<name>A0A5Q5BRP2_MYCSS</name>
<feature type="transmembrane region" description="Helical" evidence="9">
    <location>
        <begin position="41"/>
        <end position="64"/>
    </location>
</feature>
<feature type="transmembrane region" description="Helical" evidence="9">
    <location>
        <begin position="170"/>
        <end position="189"/>
    </location>
</feature>
<dbReference type="PROSITE" id="PS51257">
    <property type="entry name" value="PROKAR_LIPOPROTEIN"/>
    <property type="match status" value="1"/>
</dbReference>
<evidence type="ECO:0000256" key="6">
    <source>
        <dbReference type="ARBA" id="ARBA00022989"/>
    </source>
</evidence>
<feature type="transmembrane region" description="Helical" evidence="9">
    <location>
        <begin position="215"/>
        <end position="235"/>
    </location>
</feature>
<dbReference type="InterPro" id="IPR000425">
    <property type="entry name" value="MIP"/>
</dbReference>
<dbReference type="AlphaFoldDB" id="A0A5Q5BRP2"/>
<dbReference type="NCBIfam" id="TIGR00861">
    <property type="entry name" value="MIP"/>
    <property type="match status" value="1"/>
</dbReference>
<dbReference type="PROSITE" id="PS00221">
    <property type="entry name" value="MIP"/>
    <property type="match status" value="1"/>
</dbReference>
<evidence type="ECO:0000256" key="4">
    <source>
        <dbReference type="ARBA" id="ARBA00022475"/>
    </source>
</evidence>
<accession>A0A5Q5BRP2</accession>
<evidence type="ECO:0000256" key="5">
    <source>
        <dbReference type="ARBA" id="ARBA00022692"/>
    </source>
</evidence>
<dbReference type="InterPro" id="IPR022357">
    <property type="entry name" value="MIP_CS"/>
</dbReference>
<dbReference type="SUPFAM" id="SSF81338">
    <property type="entry name" value="Aquaporin-like"/>
    <property type="match status" value="1"/>
</dbReference>
<gene>
    <name evidence="10" type="ordered locus">Mmcs_5068</name>
</gene>